<dbReference type="AlphaFoldDB" id="R9L1B2"/>
<dbReference type="CDD" id="cd00063">
    <property type="entry name" value="FN3"/>
    <property type="match status" value="1"/>
</dbReference>
<dbReference type="EMBL" id="ASSY01000005">
    <property type="protein sequence ID" value="EOS52609.1"/>
    <property type="molecule type" value="Genomic_DNA"/>
</dbReference>
<evidence type="ECO:0000256" key="1">
    <source>
        <dbReference type="ARBA" id="ARBA00023295"/>
    </source>
</evidence>
<keyword evidence="1" id="KW-0378">Hydrolase</keyword>
<dbReference type="InterPro" id="IPR013783">
    <property type="entry name" value="Ig-like_fold"/>
</dbReference>
<comment type="caution">
    <text evidence="3">The sequence shown here is derived from an EMBL/GenBank/DDBJ whole genome shotgun (WGS) entry which is preliminary data.</text>
</comment>
<keyword evidence="1" id="KW-0326">Glycosidase</keyword>
<dbReference type="PROSITE" id="PS50853">
    <property type="entry name" value="FN3"/>
    <property type="match status" value="1"/>
</dbReference>
<sequence>MKSKVYSGKTQKPKSITVKMGGKTLKAGVDYAFNCKGGKKIGTYTVTVVGKGAYAGTVKGKFQIVPKGVTAKKPAAGKKSFTAKWKKPSKSAARQITGFKVQYSTDKKFKKAVKTKTVRNVKKTSLKVSKLKAKKTYYVRVCTYKKVGGKQICSSWSKVQKVKTKK</sequence>
<evidence type="ECO:0000313" key="4">
    <source>
        <dbReference type="Proteomes" id="UP000014204"/>
    </source>
</evidence>
<keyword evidence="4" id="KW-1185">Reference proteome</keyword>
<proteinExistence type="predicted"/>
<dbReference type="PATRIC" id="fig|1235794.3.peg.629"/>
<name>R9L1B2_9ACTN</name>
<dbReference type="GO" id="GO:0005975">
    <property type="term" value="P:carbohydrate metabolic process"/>
    <property type="evidence" value="ECO:0007669"/>
    <property type="project" value="UniProtKB-ARBA"/>
</dbReference>
<dbReference type="eggNOG" id="COG4886">
    <property type="taxonomic scope" value="Bacteria"/>
</dbReference>
<dbReference type="Gene3D" id="2.60.40.10">
    <property type="entry name" value="Immunoglobulins"/>
    <property type="match status" value="1"/>
</dbReference>
<dbReference type="STRING" id="1235794.C811_00645"/>
<feature type="domain" description="Fibronectin type-III" evidence="2">
    <location>
        <begin position="65"/>
        <end position="166"/>
    </location>
</feature>
<dbReference type="SUPFAM" id="SSF49265">
    <property type="entry name" value="Fibronectin type III"/>
    <property type="match status" value="1"/>
</dbReference>
<dbReference type="HOGENOM" id="CLU_1600144_0_0_11"/>
<protein>
    <recommendedName>
        <fullName evidence="2">Fibronectin type-III domain-containing protein</fullName>
    </recommendedName>
</protein>
<dbReference type="InterPro" id="IPR003961">
    <property type="entry name" value="FN3_dom"/>
</dbReference>
<dbReference type="GO" id="GO:0016798">
    <property type="term" value="F:hydrolase activity, acting on glycosyl bonds"/>
    <property type="evidence" value="ECO:0007669"/>
    <property type="project" value="UniProtKB-KW"/>
</dbReference>
<gene>
    <name evidence="3" type="ORF">C811_00645</name>
</gene>
<evidence type="ECO:0000259" key="2">
    <source>
        <dbReference type="PROSITE" id="PS50853"/>
    </source>
</evidence>
<dbReference type="Proteomes" id="UP000014204">
    <property type="component" value="Unassembled WGS sequence"/>
</dbReference>
<dbReference type="Pfam" id="PF00041">
    <property type="entry name" value="fn3"/>
    <property type="match status" value="1"/>
</dbReference>
<organism evidence="3 4">
    <name type="scientific">Adlercreutzia caecimuris B7</name>
    <dbReference type="NCBI Taxonomy" id="1235794"/>
    <lineage>
        <taxon>Bacteria</taxon>
        <taxon>Bacillati</taxon>
        <taxon>Actinomycetota</taxon>
        <taxon>Coriobacteriia</taxon>
        <taxon>Eggerthellales</taxon>
        <taxon>Eggerthellaceae</taxon>
        <taxon>Adlercreutzia</taxon>
    </lineage>
</organism>
<dbReference type="InterPro" id="IPR036116">
    <property type="entry name" value="FN3_sf"/>
</dbReference>
<evidence type="ECO:0000313" key="3">
    <source>
        <dbReference type="EMBL" id="EOS52609.1"/>
    </source>
</evidence>
<accession>R9L1B2</accession>
<reference evidence="3 4" key="1">
    <citation type="submission" date="2013-04" db="EMBL/GenBank/DDBJ databases">
        <title>The Genome Sequence of Enterorhabdus caecimuris B7.</title>
        <authorList>
            <consortium name="The Broad Institute Genomics Platform"/>
            <consortium name="The Broad Institute Genome Sequencing Center for Infectious Disease"/>
            <person name="Earl A."/>
            <person name="Xavier R."/>
            <person name="Elson C."/>
            <person name="Duck W."/>
            <person name="Walker B."/>
            <person name="Young S."/>
            <person name="Zeng Q."/>
            <person name="Gargeya S."/>
            <person name="Fitzgerald M."/>
            <person name="Haas B."/>
            <person name="Abouelleil A."/>
            <person name="Allen A.W."/>
            <person name="Alvarado L."/>
            <person name="Arachchi H.M."/>
            <person name="Berlin A.M."/>
            <person name="Chapman S.B."/>
            <person name="Gainer-Dewar J."/>
            <person name="Goldberg J."/>
            <person name="Griggs A."/>
            <person name="Gujja S."/>
            <person name="Hansen M."/>
            <person name="Howarth C."/>
            <person name="Imamovic A."/>
            <person name="Ireland A."/>
            <person name="Larimer J."/>
            <person name="McCowan C."/>
            <person name="Murphy C."/>
            <person name="Pearson M."/>
            <person name="Poon T.W."/>
            <person name="Priest M."/>
            <person name="Roberts A."/>
            <person name="Saif S."/>
            <person name="Shea T."/>
            <person name="Sisk P."/>
            <person name="Sykes S."/>
            <person name="Wortman J."/>
            <person name="Nusbaum C."/>
            <person name="Birren B."/>
        </authorList>
    </citation>
    <scope>NUCLEOTIDE SEQUENCE [LARGE SCALE GENOMIC DNA]</scope>
    <source>
        <strain evidence="3 4">B7</strain>
    </source>
</reference>